<accession>M5U8C1</accession>
<gene>
    <name evidence="1" type="ORF">RSSM_00855</name>
</gene>
<dbReference type="Proteomes" id="UP000011885">
    <property type="component" value="Unassembled WGS sequence"/>
</dbReference>
<protein>
    <submittedName>
        <fullName evidence="1">Uncharacterized protein</fullName>
    </submittedName>
</protein>
<evidence type="ECO:0000313" key="2">
    <source>
        <dbReference type="Proteomes" id="UP000011885"/>
    </source>
</evidence>
<proteinExistence type="predicted"/>
<dbReference type="EMBL" id="ANOH01000072">
    <property type="protein sequence ID" value="EMI57702.1"/>
    <property type="molecule type" value="Genomic_DNA"/>
</dbReference>
<name>M5U8C1_9BACT</name>
<dbReference type="RefSeq" id="WP_008674743.1">
    <property type="nucleotide sequence ID" value="NZ_ANOH01000072.1"/>
</dbReference>
<organism evidence="1 2">
    <name type="scientific">Rhodopirellula sallentina SM41</name>
    <dbReference type="NCBI Taxonomy" id="1263870"/>
    <lineage>
        <taxon>Bacteria</taxon>
        <taxon>Pseudomonadati</taxon>
        <taxon>Planctomycetota</taxon>
        <taxon>Planctomycetia</taxon>
        <taxon>Pirellulales</taxon>
        <taxon>Pirellulaceae</taxon>
        <taxon>Rhodopirellula</taxon>
    </lineage>
</organism>
<evidence type="ECO:0000313" key="1">
    <source>
        <dbReference type="EMBL" id="EMI57702.1"/>
    </source>
</evidence>
<comment type="caution">
    <text evidence="1">The sequence shown here is derived from an EMBL/GenBank/DDBJ whole genome shotgun (WGS) entry which is preliminary data.</text>
</comment>
<feature type="non-terminal residue" evidence="1">
    <location>
        <position position="1"/>
    </location>
</feature>
<keyword evidence="2" id="KW-1185">Reference proteome</keyword>
<dbReference type="AlphaFoldDB" id="M5U8C1"/>
<reference evidence="1 2" key="1">
    <citation type="journal article" date="2013" name="Mar. Genomics">
        <title>Expression of sulfatases in Rhodopirellula baltica and the diversity of sulfatases in the genus Rhodopirellula.</title>
        <authorList>
            <person name="Wegner C.E."/>
            <person name="Richter-Heitmann T."/>
            <person name="Klindworth A."/>
            <person name="Klockow C."/>
            <person name="Richter M."/>
            <person name="Achstetter T."/>
            <person name="Glockner F.O."/>
            <person name="Harder J."/>
        </authorList>
    </citation>
    <scope>NUCLEOTIDE SEQUENCE [LARGE SCALE GENOMIC DNA]</scope>
    <source>
        <strain evidence="1 2">SM41</strain>
    </source>
</reference>
<sequence length="72" mass="7935">GPGPVIPIDYEVRGLTSGDWPLFGNYFYMSCEGTSLGGFESELRSVVTLARLRRGEKVRLGTIRLFEVPTLG</sequence>